<accession>A0A1J6IKH6</accession>
<evidence type="ECO:0000313" key="2">
    <source>
        <dbReference type="EMBL" id="OIS99394.1"/>
    </source>
</evidence>
<dbReference type="EMBL" id="MJEQ01037190">
    <property type="protein sequence ID" value="OIS99394.1"/>
    <property type="molecule type" value="Genomic_DNA"/>
</dbReference>
<feature type="non-terminal residue" evidence="2">
    <location>
        <position position="184"/>
    </location>
</feature>
<protein>
    <submittedName>
        <fullName evidence="2">Uncharacterized protein</fullName>
    </submittedName>
</protein>
<proteinExistence type="predicted"/>
<evidence type="ECO:0000256" key="1">
    <source>
        <dbReference type="SAM" id="MobiDB-lite"/>
    </source>
</evidence>
<dbReference type="AlphaFoldDB" id="A0A1J6IKH6"/>
<feature type="compositionally biased region" description="Polar residues" evidence="1">
    <location>
        <begin position="102"/>
        <end position="114"/>
    </location>
</feature>
<organism evidence="2 3">
    <name type="scientific">Nicotiana attenuata</name>
    <name type="common">Coyote tobacco</name>
    <dbReference type="NCBI Taxonomy" id="49451"/>
    <lineage>
        <taxon>Eukaryota</taxon>
        <taxon>Viridiplantae</taxon>
        <taxon>Streptophyta</taxon>
        <taxon>Embryophyta</taxon>
        <taxon>Tracheophyta</taxon>
        <taxon>Spermatophyta</taxon>
        <taxon>Magnoliopsida</taxon>
        <taxon>eudicotyledons</taxon>
        <taxon>Gunneridae</taxon>
        <taxon>Pentapetalae</taxon>
        <taxon>asterids</taxon>
        <taxon>lamiids</taxon>
        <taxon>Solanales</taxon>
        <taxon>Solanaceae</taxon>
        <taxon>Nicotianoideae</taxon>
        <taxon>Nicotianeae</taxon>
        <taxon>Nicotiana</taxon>
    </lineage>
</organism>
<dbReference type="Gramene" id="OIS99394">
    <property type="protein sequence ID" value="OIS99394"/>
    <property type="gene ID" value="A4A49_62655"/>
</dbReference>
<reference evidence="2" key="1">
    <citation type="submission" date="2016-11" db="EMBL/GenBank/DDBJ databases">
        <title>The genome of Nicotiana attenuata.</title>
        <authorList>
            <person name="Xu S."/>
            <person name="Brockmoeller T."/>
            <person name="Gaquerel E."/>
            <person name="Navarro A."/>
            <person name="Kuhl H."/>
            <person name="Gase K."/>
            <person name="Ling Z."/>
            <person name="Zhou W."/>
            <person name="Kreitzer C."/>
            <person name="Stanke M."/>
            <person name="Tang H."/>
            <person name="Lyons E."/>
            <person name="Pandey P."/>
            <person name="Pandey S.P."/>
            <person name="Timmermann B."/>
            <person name="Baldwin I.T."/>
        </authorList>
    </citation>
    <scope>NUCLEOTIDE SEQUENCE [LARGE SCALE GENOMIC DNA]</scope>
    <source>
        <strain evidence="2">UT</strain>
    </source>
</reference>
<gene>
    <name evidence="2" type="ORF">A4A49_62655</name>
</gene>
<dbReference type="Proteomes" id="UP000187609">
    <property type="component" value="Unassembled WGS sequence"/>
</dbReference>
<comment type="caution">
    <text evidence="2">The sequence shown here is derived from an EMBL/GenBank/DDBJ whole genome shotgun (WGS) entry which is preliminary data.</text>
</comment>
<evidence type="ECO:0000313" key="3">
    <source>
        <dbReference type="Proteomes" id="UP000187609"/>
    </source>
</evidence>
<feature type="region of interest" description="Disordered" evidence="1">
    <location>
        <begin position="1"/>
        <end position="25"/>
    </location>
</feature>
<keyword evidence="3" id="KW-1185">Reference proteome</keyword>
<feature type="compositionally biased region" description="Basic and acidic residues" evidence="1">
    <location>
        <begin position="7"/>
        <end position="23"/>
    </location>
</feature>
<sequence length="184" mass="20390">MGKSGTKKAEQIGEKNQEQRKESTAQWVSRAFAVNKVTMNQSCQEIPSQAIDPEEVAVQELIKQKVKWTGGKLWDDQTEDDPDEGDLSEGYEEEKVPDEETQGSNSKVQQSENYPSPLMTIDPNNSIPTLDLIPAEPIDLGDPCGEEEQQIVEKDGSVEKEKEITLVNNQNAEQLAKVNAGNSM</sequence>
<name>A0A1J6IKH6_NICAT</name>
<feature type="region of interest" description="Disordered" evidence="1">
    <location>
        <begin position="69"/>
        <end position="147"/>
    </location>
</feature>
<feature type="compositionally biased region" description="Acidic residues" evidence="1">
    <location>
        <begin position="76"/>
        <end position="101"/>
    </location>
</feature>